<evidence type="ECO:0000313" key="1">
    <source>
        <dbReference type="EMBL" id="KAK1143337.1"/>
    </source>
</evidence>
<comment type="caution">
    <text evidence="1">The sequence shown here is derived from an EMBL/GenBank/DDBJ whole genome shotgun (WGS) entry which is preliminary data.</text>
</comment>
<dbReference type="EMBL" id="JAOPJF010000041">
    <property type="protein sequence ID" value="KAK1143337.1"/>
    <property type="molecule type" value="Genomic_DNA"/>
</dbReference>
<protein>
    <submittedName>
        <fullName evidence="1">Uncharacterized protein</fullName>
    </submittedName>
</protein>
<name>A0ACC3B025_9EURO</name>
<evidence type="ECO:0000313" key="2">
    <source>
        <dbReference type="Proteomes" id="UP001177260"/>
    </source>
</evidence>
<keyword evidence="2" id="KW-1185">Reference proteome</keyword>
<dbReference type="Proteomes" id="UP001177260">
    <property type="component" value="Unassembled WGS sequence"/>
</dbReference>
<accession>A0ACC3B025</accession>
<organism evidence="1 2">
    <name type="scientific">Aspergillus melleus</name>
    <dbReference type="NCBI Taxonomy" id="138277"/>
    <lineage>
        <taxon>Eukaryota</taxon>
        <taxon>Fungi</taxon>
        <taxon>Dikarya</taxon>
        <taxon>Ascomycota</taxon>
        <taxon>Pezizomycotina</taxon>
        <taxon>Eurotiomycetes</taxon>
        <taxon>Eurotiomycetidae</taxon>
        <taxon>Eurotiales</taxon>
        <taxon>Aspergillaceae</taxon>
        <taxon>Aspergillus</taxon>
        <taxon>Aspergillus subgen. Circumdati</taxon>
    </lineage>
</organism>
<proteinExistence type="predicted"/>
<gene>
    <name evidence="1" type="ORF">N8T08_006864</name>
</gene>
<reference evidence="1 2" key="1">
    <citation type="journal article" date="2023" name="ACS Omega">
        <title>Identification of the Neoaspergillic Acid Biosynthesis Gene Cluster by Establishing an In Vitro CRISPR-Ribonucleoprotein Genetic System in Aspergillus melleus.</title>
        <authorList>
            <person name="Yuan B."/>
            <person name="Grau M.F."/>
            <person name="Murata R.M."/>
            <person name="Torok T."/>
            <person name="Venkateswaran K."/>
            <person name="Stajich J.E."/>
            <person name="Wang C.C.C."/>
        </authorList>
    </citation>
    <scope>NUCLEOTIDE SEQUENCE [LARGE SCALE GENOMIC DNA]</scope>
    <source>
        <strain evidence="1 2">IMV 1140</strain>
    </source>
</reference>
<sequence length="332" mass="36752">MGTIIITGANGSLAIPAVEQLLSQCPDHTLVLTVRNTASEDPNTQKLRDVISHYHTAKTSIRQLDLASLSSVHKLAGDIATEITEGKLPQLTSIVCNAYYWNLVTEAQLTEDGYEKTFQVNHLAHSVLALRLLGHFGPEGGRIVLFSSDTHFPGQSPLEKYPPVIPDDLDLLVKPPNYEKVDHMGRGFQNYSVSKLAITMWMYAINRHLEKDEDLKKITVVAINPGNLTDSRALQVNTPTQVKVMSSFIIRPFSFLLRRFMDPTMRSAGEAAADIVGLATSKINPGEGGYFTLSRKDKSSTDSYNEEVQEKLWKKTLEWGGINGENSALKNI</sequence>